<gene>
    <name evidence="2" type="ORF">B0T14DRAFT_528967</name>
</gene>
<proteinExistence type="predicted"/>
<sequence>MDQSQKEPSSRASSPTLNGEEKPEAPAARSQFAYVDRRITPNPDAQPKQKGKLSKFLSKFQSPAVKATNAIREREMLEQERTGVKKVSATDTSRSSNAWVLS</sequence>
<reference evidence="2" key="1">
    <citation type="submission" date="2023-06" db="EMBL/GenBank/DDBJ databases">
        <title>Genome-scale phylogeny and comparative genomics of the fungal order Sordariales.</title>
        <authorList>
            <consortium name="Lawrence Berkeley National Laboratory"/>
            <person name="Hensen N."/>
            <person name="Bonometti L."/>
            <person name="Westerberg I."/>
            <person name="Brannstrom I.O."/>
            <person name="Guillou S."/>
            <person name="Cros-Aarteil S."/>
            <person name="Calhoun S."/>
            <person name="Haridas S."/>
            <person name="Kuo A."/>
            <person name="Mondo S."/>
            <person name="Pangilinan J."/>
            <person name="Riley R."/>
            <person name="Labutti K."/>
            <person name="Andreopoulos B."/>
            <person name="Lipzen A."/>
            <person name="Chen C."/>
            <person name="Yanf M."/>
            <person name="Daum C."/>
            <person name="Ng V."/>
            <person name="Clum A."/>
            <person name="Steindorff A."/>
            <person name="Ohm R."/>
            <person name="Martin F."/>
            <person name="Silar P."/>
            <person name="Natvig D."/>
            <person name="Lalanne C."/>
            <person name="Gautier V."/>
            <person name="Ament-Velasquez S.L."/>
            <person name="Kruys A."/>
            <person name="Hutchinson M.I."/>
            <person name="Powell A.J."/>
            <person name="Barry K."/>
            <person name="Miller A.N."/>
            <person name="Grigoriev I.V."/>
            <person name="Debuchy R."/>
            <person name="Gladieux P."/>
            <person name="Thoren M.H."/>
            <person name="Johannesson H."/>
        </authorList>
    </citation>
    <scope>NUCLEOTIDE SEQUENCE</scope>
    <source>
        <strain evidence="2">CBS 606.72</strain>
    </source>
</reference>
<feature type="compositionally biased region" description="Basic and acidic residues" evidence="1">
    <location>
        <begin position="73"/>
        <end position="83"/>
    </location>
</feature>
<dbReference type="AlphaFoldDB" id="A0AA39WG32"/>
<keyword evidence="3" id="KW-1185">Reference proteome</keyword>
<feature type="region of interest" description="Disordered" evidence="1">
    <location>
        <begin position="73"/>
        <end position="102"/>
    </location>
</feature>
<evidence type="ECO:0000313" key="3">
    <source>
        <dbReference type="Proteomes" id="UP001175000"/>
    </source>
</evidence>
<feature type="compositionally biased region" description="Polar residues" evidence="1">
    <location>
        <begin position="89"/>
        <end position="102"/>
    </location>
</feature>
<evidence type="ECO:0000256" key="1">
    <source>
        <dbReference type="SAM" id="MobiDB-lite"/>
    </source>
</evidence>
<protein>
    <submittedName>
        <fullName evidence="2">Uncharacterized protein</fullName>
    </submittedName>
</protein>
<dbReference type="EMBL" id="JAULSU010000006">
    <property type="protein sequence ID" value="KAK0614728.1"/>
    <property type="molecule type" value="Genomic_DNA"/>
</dbReference>
<evidence type="ECO:0000313" key="2">
    <source>
        <dbReference type="EMBL" id="KAK0614728.1"/>
    </source>
</evidence>
<dbReference type="Proteomes" id="UP001175000">
    <property type="component" value="Unassembled WGS sequence"/>
</dbReference>
<feature type="region of interest" description="Disordered" evidence="1">
    <location>
        <begin position="1"/>
        <end position="34"/>
    </location>
</feature>
<name>A0AA39WG32_9PEZI</name>
<accession>A0AA39WG32</accession>
<organism evidence="2 3">
    <name type="scientific">Immersiella caudata</name>
    <dbReference type="NCBI Taxonomy" id="314043"/>
    <lineage>
        <taxon>Eukaryota</taxon>
        <taxon>Fungi</taxon>
        <taxon>Dikarya</taxon>
        <taxon>Ascomycota</taxon>
        <taxon>Pezizomycotina</taxon>
        <taxon>Sordariomycetes</taxon>
        <taxon>Sordariomycetidae</taxon>
        <taxon>Sordariales</taxon>
        <taxon>Lasiosphaeriaceae</taxon>
        <taxon>Immersiella</taxon>
    </lineage>
</organism>
<comment type="caution">
    <text evidence="2">The sequence shown here is derived from an EMBL/GenBank/DDBJ whole genome shotgun (WGS) entry which is preliminary data.</text>
</comment>